<evidence type="ECO:0000259" key="1">
    <source>
        <dbReference type="PROSITE" id="PS51186"/>
    </source>
</evidence>
<reference evidence="2" key="1">
    <citation type="submission" date="2013-08" db="EMBL/GenBank/DDBJ databases">
        <title>Gene expansion shapes genome architecture in the human pathogen Lichtheimia corymbifera: an evolutionary genomics analysis in the ancient terrestrial Mucorales (Mucoromycotina).</title>
        <authorList>
            <person name="Schwartze V.U."/>
            <person name="Winter S."/>
            <person name="Shelest E."/>
            <person name="Marcet-Houben M."/>
            <person name="Horn F."/>
            <person name="Wehner S."/>
            <person name="Hoffmann K."/>
            <person name="Riege K."/>
            <person name="Sammeth M."/>
            <person name="Nowrousian M."/>
            <person name="Valiante V."/>
            <person name="Linde J."/>
            <person name="Jacobsen I.D."/>
            <person name="Marz M."/>
            <person name="Brakhage A.A."/>
            <person name="Gabaldon T."/>
            <person name="Bocker S."/>
            <person name="Voigt K."/>
        </authorList>
    </citation>
    <scope>NUCLEOTIDE SEQUENCE [LARGE SCALE GENOMIC DNA]</scope>
    <source>
        <strain evidence="2">FSU 9682</strain>
    </source>
</reference>
<dbReference type="EMBL" id="CBTN010000036">
    <property type="protein sequence ID" value="CDH56259.1"/>
    <property type="molecule type" value="Genomic_DNA"/>
</dbReference>
<dbReference type="PROSITE" id="PS51186">
    <property type="entry name" value="GNAT"/>
    <property type="match status" value="1"/>
</dbReference>
<dbReference type="SUPFAM" id="SSF55729">
    <property type="entry name" value="Acyl-CoA N-acyltransferases (Nat)"/>
    <property type="match status" value="1"/>
</dbReference>
<dbReference type="Pfam" id="PF00583">
    <property type="entry name" value="Acetyltransf_1"/>
    <property type="match status" value="1"/>
</dbReference>
<protein>
    <recommendedName>
        <fullName evidence="1">N-acetyltransferase domain-containing protein</fullName>
    </recommendedName>
</protein>
<dbReference type="PANTHER" id="PTHR42791:SF1">
    <property type="entry name" value="N-ACETYLTRANSFERASE DOMAIN-CONTAINING PROTEIN"/>
    <property type="match status" value="1"/>
</dbReference>
<gene>
    <name evidence="2" type="ORF">LCOR_07328.1</name>
</gene>
<dbReference type="InterPro" id="IPR000182">
    <property type="entry name" value="GNAT_dom"/>
</dbReference>
<dbReference type="Gene3D" id="3.40.630.30">
    <property type="match status" value="1"/>
</dbReference>
<accession>A0A068S1W0</accession>
<dbReference type="VEuPathDB" id="FungiDB:LCOR_07328.1"/>
<dbReference type="Proteomes" id="UP000027586">
    <property type="component" value="Unassembled WGS sequence"/>
</dbReference>
<evidence type="ECO:0000313" key="2">
    <source>
        <dbReference type="EMBL" id="CDH56259.1"/>
    </source>
</evidence>
<dbReference type="CDD" id="cd04301">
    <property type="entry name" value="NAT_SF"/>
    <property type="match status" value="1"/>
</dbReference>
<dbReference type="PANTHER" id="PTHR42791">
    <property type="entry name" value="GNAT FAMILY ACETYLTRANSFERASE"/>
    <property type="match status" value="1"/>
</dbReference>
<dbReference type="AlphaFoldDB" id="A0A068S1W0"/>
<proteinExistence type="predicted"/>
<dbReference type="InterPro" id="IPR052523">
    <property type="entry name" value="Trichothecene_AcTrans"/>
</dbReference>
<dbReference type="STRING" id="1263082.A0A068S1W0"/>
<comment type="caution">
    <text evidence="2">The sequence shown here is derived from an EMBL/GenBank/DDBJ whole genome shotgun (WGS) entry which is preliminary data.</text>
</comment>
<dbReference type="InterPro" id="IPR016181">
    <property type="entry name" value="Acyl_CoA_acyltransferase"/>
</dbReference>
<evidence type="ECO:0000313" key="3">
    <source>
        <dbReference type="Proteomes" id="UP000027586"/>
    </source>
</evidence>
<name>A0A068S1W0_9FUNG</name>
<keyword evidence="3" id="KW-1185">Reference proteome</keyword>
<sequence length="251" mass="28001">MYSNRITRQLTVNLDQQHINVRPVIKGAIKEAAHTLTSAYNNASSNNSVLVANSWLCHSGSKHDEFLYVLFKNIANAATLASRDYAIQVEGCSGVLVWSLQRKRPIRAWIPPCLGGTLRLARLVGWTSALKSAIQFQPSCAKMRRKLMAEDEDYITIHYVGVLPHERNKGYGRALLQHVLDKADAAHYAVYAEVSDAYNVAFFEKMGFIVRANVVTNNIPVFLMVREPVISPQSPSPIPLVISPGRRRNST</sequence>
<dbReference type="OrthoDB" id="61113at2759"/>
<feature type="domain" description="N-acetyltransferase" evidence="1">
    <location>
        <begin position="151"/>
        <end position="229"/>
    </location>
</feature>
<dbReference type="GO" id="GO:0016747">
    <property type="term" value="F:acyltransferase activity, transferring groups other than amino-acyl groups"/>
    <property type="evidence" value="ECO:0007669"/>
    <property type="project" value="InterPro"/>
</dbReference>
<organism evidence="2 3">
    <name type="scientific">Lichtheimia corymbifera JMRC:FSU:9682</name>
    <dbReference type="NCBI Taxonomy" id="1263082"/>
    <lineage>
        <taxon>Eukaryota</taxon>
        <taxon>Fungi</taxon>
        <taxon>Fungi incertae sedis</taxon>
        <taxon>Mucoromycota</taxon>
        <taxon>Mucoromycotina</taxon>
        <taxon>Mucoromycetes</taxon>
        <taxon>Mucorales</taxon>
        <taxon>Lichtheimiaceae</taxon>
        <taxon>Lichtheimia</taxon>
    </lineage>
</organism>